<keyword evidence="3" id="KW-1185">Reference proteome</keyword>
<dbReference type="Pfam" id="PF05218">
    <property type="entry name" value="DUF713"/>
    <property type="match status" value="1"/>
</dbReference>
<evidence type="ECO:0000313" key="3">
    <source>
        <dbReference type="Proteomes" id="UP000230233"/>
    </source>
</evidence>
<feature type="compositionally biased region" description="Polar residues" evidence="1">
    <location>
        <begin position="68"/>
        <end position="101"/>
    </location>
</feature>
<comment type="caution">
    <text evidence="2">The sequence shown here is derived from an EMBL/GenBank/DDBJ whole genome shotgun (WGS) entry which is preliminary data.</text>
</comment>
<proteinExistence type="predicted"/>
<feature type="compositionally biased region" description="Basic and acidic residues" evidence="1">
    <location>
        <begin position="177"/>
        <end position="194"/>
    </location>
</feature>
<feature type="region of interest" description="Disordered" evidence="1">
    <location>
        <begin position="23"/>
        <end position="133"/>
    </location>
</feature>
<evidence type="ECO:0000313" key="2">
    <source>
        <dbReference type="EMBL" id="PIC49454.1"/>
    </source>
</evidence>
<evidence type="ECO:0000256" key="1">
    <source>
        <dbReference type="SAM" id="MobiDB-lite"/>
    </source>
</evidence>
<dbReference type="AlphaFoldDB" id="A0A2G5VCF8"/>
<accession>A0A2G5VCF8</accession>
<organism evidence="2 3">
    <name type="scientific">Caenorhabditis nigoni</name>
    <dbReference type="NCBI Taxonomy" id="1611254"/>
    <lineage>
        <taxon>Eukaryota</taxon>
        <taxon>Metazoa</taxon>
        <taxon>Ecdysozoa</taxon>
        <taxon>Nematoda</taxon>
        <taxon>Chromadorea</taxon>
        <taxon>Rhabditida</taxon>
        <taxon>Rhabditina</taxon>
        <taxon>Rhabditomorpha</taxon>
        <taxon>Rhabditoidea</taxon>
        <taxon>Rhabditidae</taxon>
        <taxon>Peloderinae</taxon>
        <taxon>Caenorhabditis</taxon>
    </lineage>
</organism>
<reference evidence="3" key="1">
    <citation type="submission" date="2017-10" db="EMBL/GenBank/DDBJ databases">
        <title>Rapid genome shrinkage in a self-fertile nematode reveals novel sperm competition proteins.</title>
        <authorList>
            <person name="Yin D."/>
            <person name="Schwarz E.M."/>
            <person name="Thomas C.G."/>
            <person name="Felde R.L."/>
            <person name="Korf I.F."/>
            <person name="Cutter A.D."/>
            <person name="Schartner C.M."/>
            <person name="Ralston E.J."/>
            <person name="Meyer B.J."/>
            <person name="Haag E.S."/>
        </authorList>
    </citation>
    <scope>NUCLEOTIDE SEQUENCE [LARGE SCALE GENOMIC DNA]</scope>
    <source>
        <strain evidence="3">JU1422</strain>
    </source>
</reference>
<feature type="region of interest" description="Disordered" evidence="1">
    <location>
        <begin position="158"/>
        <end position="194"/>
    </location>
</feature>
<feature type="compositionally biased region" description="Low complexity" evidence="1">
    <location>
        <begin position="163"/>
        <end position="172"/>
    </location>
</feature>
<dbReference type="Proteomes" id="UP000230233">
    <property type="component" value="Chromosome II"/>
</dbReference>
<name>A0A2G5VCF8_9PELO</name>
<protein>
    <submittedName>
        <fullName evidence="2">Uncharacterized protein</fullName>
    </submittedName>
</protein>
<gene>
    <name evidence="2" type="primary">Cnig_chr_II.g8054</name>
    <name evidence="2" type="ORF">B9Z55_008054</name>
</gene>
<sequence length="477" mass="55603">MTMKQVEIVLTALTLFNSFKNRETSSGRIPELSEAPRVLRPSPAVDHSQISTASQGYQDQSGRHHHSNQGYQHNYDHNQIPNVSQGHQSQGYTQSSYYNQASHNPSNYSNPHSSNTSYSTRRHQQPPLPKMDFSQVTNVSKNFKEQLSQMTVGESNLSEVYSTTPQTPKTTTFGPSDLEKAEINRLELQKDEEERKREERLFEIEMSNQRASNERREEEMREKKTEMDHLADLEFQKKYAEQAKRHEESYRRAREEIEDYEKETQRLLEDQIRQWKACNNTFLACVQMKHLFEKKEKEWSDWLNTLGSAINSAKARFRLFENLLRSLDRSQPSFERIVKKSMIQKIGKTRKPEIRVTSELLAIHKSTLSAYDLIFEAYETIQNLFEKFPERVFLQTLLQSLVSVSDQICATLENIDYGLENIDLIDPIRQSFSRLSRWEIPSTSKLREESKNENVGVLIGKPRVYNAGSSLRISEIY</sequence>
<dbReference type="OrthoDB" id="5901016at2759"/>
<dbReference type="EMBL" id="PDUG01000002">
    <property type="protein sequence ID" value="PIC49454.1"/>
    <property type="molecule type" value="Genomic_DNA"/>
</dbReference>
<feature type="compositionally biased region" description="Low complexity" evidence="1">
    <location>
        <begin position="102"/>
        <end position="119"/>
    </location>
</feature>
<dbReference type="PANTHER" id="PTHR21566">
    <property type="entry name" value="CILIA- AND FLAGELLA-ASSOCIATED PROTEIN 251-LIKE-RELATED-RELATED"/>
    <property type="match status" value="1"/>
</dbReference>
<feature type="compositionally biased region" description="Polar residues" evidence="1">
    <location>
        <begin position="48"/>
        <end position="60"/>
    </location>
</feature>
<dbReference type="InterPro" id="IPR007883">
    <property type="entry name" value="DUF713"/>
</dbReference>